<feature type="non-terminal residue" evidence="2">
    <location>
        <position position="1"/>
    </location>
</feature>
<keyword evidence="3" id="KW-1185">Reference proteome</keyword>
<comment type="caution">
    <text evidence="2">The sequence shown here is derived from an EMBL/GenBank/DDBJ whole genome shotgun (WGS) entry which is preliminary data.</text>
</comment>
<accession>A0AA36CNL2</accession>
<feature type="compositionally biased region" description="Polar residues" evidence="1">
    <location>
        <begin position="137"/>
        <end position="149"/>
    </location>
</feature>
<reference evidence="2" key="1">
    <citation type="submission" date="2023-06" db="EMBL/GenBank/DDBJ databases">
        <authorList>
            <person name="Delattre M."/>
        </authorList>
    </citation>
    <scope>NUCLEOTIDE SEQUENCE</scope>
    <source>
        <strain evidence="2">AF72</strain>
    </source>
</reference>
<dbReference type="AlphaFoldDB" id="A0AA36CNL2"/>
<evidence type="ECO:0008006" key="4">
    <source>
        <dbReference type="Google" id="ProtNLM"/>
    </source>
</evidence>
<dbReference type="Proteomes" id="UP001177023">
    <property type="component" value="Unassembled WGS sequence"/>
</dbReference>
<evidence type="ECO:0000313" key="3">
    <source>
        <dbReference type="Proteomes" id="UP001177023"/>
    </source>
</evidence>
<gene>
    <name evidence="2" type="ORF">MSPICULIGERA_LOCUS10293</name>
</gene>
<sequence length="156" mass="17513">MSVSFPFLDKIENRLGYLVIDESGAIVMSEGELANNERTAKAVREILYLERPQAPTRKAKGKTTEMRIDYQSSYYTIARSGKYGFCVKRKRIRPVPPEPPPPEIHPFFPNLNPPVRPTLVAQNIASAAARSDPNPLRLTQQINIRGSKTPSPPKKN</sequence>
<proteinExistence type="predicted"/>
<organism evidence="2 3">
    <name type="scientific">Mesorhabditis spiculigera</name>
    <dbReference type="NCBI Taxonomy" id="96644"/>
    <lineage>
        <taxon>Eukaryota</taxon>
        <taxon>Metazoa</taxon>
        <taxon>Ecdysozoa</taxon>
        <taxon>Nematoda</taxon>
        <taxon>Chromadorea</taxon>
        <taxon>Rhabditida</taxon>
        <taxon>Rhabditina</taxon>
        <taxon>Rhabditomorpha</taxon>
        <taxon>Rhabditoidea</taxon>
        <taxon>Rhabditidae</taxon>
        <taxon>Mesorhabditinae</taxon>
        <taxon>Mesorhabditis</taxon>
    </lineage>
</organism>
<protein>
    <recommendedName>
        <fullName evidence="4">Late endosomal/lysosomal adaptor and MAPK and MTOR activator 4</fullName>
    </recommendedName>
</protein>
<evidence type="ECO:0000256" key="1">
    <source>
        <dbReference type="SAM" id="MobiDB-lite"/>
    </source>
</evidence>
<evidence type="ECO:0000313" key="2">
    <source>
        <dbReference type="EMBL" id="CAJ0571895.1"/>
    </source>
</evidence>
<name>A0AA36CNL2_9BILA</name>
<dbReference type="EMBL" id="CATQJA010002586">
    <property type="protein sequence ID" value="CAJ0571895.1"/>
    <property type="molecule type" value="Genomic_DNA"/>
</dbReference>
<feature type="region of interest" description="Disordered" evidence="1">
    <location>
        <begin position="127"/>
        <end position="156"/>
    </location>
</feature>